<evidence type="ECO:0000313" key="2">
    <source>
        <dbReference type="EMBL" id="GAC81329.1"/>
    </source>
</evidence>
<accession>M3VGX9</accession>
<dbReference type="AlphaFoldDB" id="M3VGX9"/>
<name>M3VGX9_GORML</name>
<protein>
    <submittedName>
        <fullName evidence="2">Uncharacterized protein</fullName>
    </submittedName>
</protein>
<sequence>MTQTVTAGATSTSTGAPPSSTSGPKSSAKLAASFDALTLSQPVGLAVVPVGGGDPLLFGDQTPQVAWSTIKVPLALAAERKNGPSSAESAAITASDNASAEALWASLGGGEQAAQAVTAVLREGGDTESTVPSQKLRGEFTIFGQTTWPLKNAATFTSNLPCLPGSRRLISLMGQVAGNQQWGVETIRAKSTAVKGGWGPSVTGGYVVRQIGLITKRDGSRIAVAMSTYSAGASMESGIAALNQAGSWVASHLASLPSGKCSSGR</sequence>
<evidence type="ECO:0000256" key="1">
    <source>
        <dbReference type="SAM" id="MobiDB-lite"/>
    </source>
</evidence>
<dbReference type="InterPro" id="IPR012338">
    <property type="entry name" value="Beta-lactam/transpept-like"/>
</dbReference>
<gene>
    <name evidence="2" type="ORF">GM1_032_00300</name>
</gene>
<comment type="caution">
    <text evidence="2">The sequence shown here is derived from an EMBL/GenBank/DDBJ whole genome shotgun (WGS) entry which is preliminary data.</text>
</comment>
<keyword evidence="3" id="KW-1185">Reference proteome</keyword>
<organism evidence="2 3">
    <name type="scientific">Gordonia malaquae NBRC 108250</name>
    <dbReference type="NCBI Taxonomy" id="1223542"/>
    <lineage>
        <taxon>Bacteria</taxon>
        <taxon>Bacillati</taxon>
        <taxon>Actinomycetota</taxon>
        <taxon>Actinomycetes</taxon>
        <taxon>Mycobacteriales</taxon>
        <taxon>Gordoniaceae</taxon>
        <taxon>Gordonia</taxon>
    </lineage>
</organism>
<dbReference type="eggNOG" id="COG2367">
    <property type="taxonomic scope" value="Bacteria"/>
</dbReference>
<dbReference type="STRING" id="410332.SAMN04488550_1244"/>
<dbReference type="Proteomes" id="UP000035009">
    <property type="component" value="Unassembled WGS sequence"/>
</dbReference>
<dbReference type="SUPFAM" id="SSF56601">
    <property type="entry name" value="beta-lactamase/transpeptidase-like"/>
    <property type="match status" value="1"/>
</dbReference>
<proteinExistence type="predicted"/>
<evidence type="ECO:0000313" key="3">
    <source>
        <dbReference type="Proteomes" id="UP000035009"/>
    </source>
</evidence>
<dbReference type="EMBL" id="BAOP01000032">
    <property type="protein sequence ID" value="GAC81329.1"/>
    <property type="molecule type" value="Genomic_DNA"/>
</dbReference>
<feature type="region of interest" description="Disordered" evidence="1">
    <location>
        <begin position="1"/>
        <end position="27"/>
    </location>
</feature>
<dbReference type="Gene3D" id="3.40.710.10">
    <property type="entry name" value="DD-peptidase/beta-lactamase superfamily"/>
    <property type="match status" value="1"/>
</dbReference>
<reference evidence="2 3" key="1">
    <citation type="submission" date="2013-02" db="EMBL/GenBank/DDBJ databases">
        <title>Whole genome shotgun sequence of Gordonia malaquae NBRC 108250.</title>
        <authorList>
            <person name="Yoshida I."/>
            <person name="Hosoyama A."/>
            <person name="Tsuchikane K."/>
            <person name="Ando Y."/>
            <person name="Baba S."/>
            <person name="Ohji S."/>
            <person name="Hamada M."/>
            <person name="Tamura T."/>
            <person name="Yamazoe A."/>
            <person name="Yamazaki S."/>
            <person name="Fujita N."/>
        </authorList>
    </citation>
    <scope>NUCLEOTIDE SEQUENCE [LARGE SCALE GENOMIC DNA]</scope>
    <source>
        <strain evidence="2 3">NBRC 108250</strain>
    </source>
</reference>